<evidence type="ECO:0000313" key="4">
    <source>
        <dbReference type="Proteomes" id="UP001195963"/>
    </source>
</evidence>
<proteinExistence type="inferred from homology"/>
<evidence type="ECO:0000313" key="3">
    <source>
        <dbReference type="EMBL" id="MBW8184784.1"/>
    </source>
</evidence>
<comment type="similarity">
    <text evidence="1">Belongs to the sulfur carrier protein TusA family.</text>
</comment>
<dbReference type="SUPFAM" id="SSF64307">
    <property type="entry name" value="SirA-like"/>
    <property type="match status" value="1"/>
</dbReference>
<dbReference type="RefSeq" id="WP_012324797.1">
    <property type="nucleotide sequence ID" value="NZ_JAHZST010000009.1"/>
</dbReference>
<name>A0ABS7E530_9GAMM</name>
<dbReference type="PANTHER" id="PTHR33279:SF19">
    <property type="entry name" value="SSL1707 PROTEIN"/>
    <property type="match status" value="1"/>
</dbReference>
<protein>
    <submittedName>
        <fullName evidence="3">Sulfurtransferase TusA family protein</fullName>
    </submittedName>
</protein>
<dbReference type="PANTHER" id="PTHR33279">
    <property type="entry name" value="SULFUR CARRIER PROTEIN YEDF-RELATED"/>
    <property type="match status" value="1"/>
</dbReference>
<feature type="domain" description="UPF0033" evidence="2">
    <location>
        <begin position="4"/>
        <end position="71"/>
    </location>
</feature>
<keyword evidence="4" id="KW-1185">Reference proteome</keyword>
<dbReference type="Proteomes" id="UP001195963">
    <property type="component" value="Unassembled WGS sequence"/>
</dbReference>
<dbReference type="Pfam" id="PF01206">
    <property type="entry name" value="TusA"/>
    <property type="match status" value="1"/>
</dbReference>
<accession>A0ABS7E530</accession>
<reference evidence="3 4" key="1">
    <citation type="submission" date="2021-07" db="EMBL/GenBank/DDBJ databases">
        <title>Shewanella sp. nov, isolated from SCS.</title>
        <authorList>
            <person name="Cao W.R."/>
        </authorList>
    </citation>
    <scope>NUCLEOTIDE SEQUENCE [LARGE SCALE GENOMIC DNA]</scope>
    <source>
        <strain evidence="3 4">NR704-98</strain>
    </source>
</reference>
<sequence>MDFIDLTPFRCPLALVKVKLALKALQEGEELCISLSDTGSRQDVPRFLKKVGYDFSELTNDEDILTLKIRRLG</sequence>
<evidence type="ECO:0000259" key="2">
    <source>
        <dbReference type="Pfam" id="PF01206"/>
    </source>
</evidence>
<dbReference type="EMBL" id="JAHZST010000009">
    <property type="protein sequence ID" value="MBW8184784.1"/>
    <property type="molecule type" value="Genomic_DNA"/>
</dbReference>
<dbReference type="InterPro" id="IPR001455">
    <property type="entry name" value="TusA-like"/>
</dbReference>
<evidence type="ECO:0000256" key="1">
    <source>
        <dbReference type="ARBA" id="ARBA00008984"/>
    </source>
</evidence>
<dbReference type="CDD" id="cd00291">
    <property type="entry name" value="SirA_YedF_YeeD"/>
    <property type="match status" value="1"/>
</dbReference>
<dbReference type="Gene3D" id="3.30.110.40">
    <property type="entry name" value="TusA-like domain"/>
    <property type="match status" value="1"/>
</dbReference>
<organism evidence="3 4">
    <name type="scientific">Shewanella nanhaiensis</name>
    <dbReference type="NCBI Taxonomy" id="2864872"/>
    <lineage>
        <taxon>Bacteria</taxon>
        <taxon>Pseudomonadati</taxon>
        <taxon>Pseudomonadota</taxon>
        <taxon>Gammaproteobacteria</taxon>
        <taxon>Alteromonadales</taxon>
        <taxon>Shewanellaceae</taxon>
        <taxon>Shewanella</taxon>
    </lineage>
</organism>
<gene>
    <name evidence="3" type="ORF">K0625_14000</name>
</gene>
<comment type="caution">
    <text evidence="3">The sequence shown here is derived from an EMBL/GenBank/DDBJ whole genome shotgun (WGS) entry which is preliminary data.</text>
</comment>
<dbReference type="InterPro" id="IPR036868">
    <property type="entry name" value="TusA-like_sf"/>
</dbReference>